<gene>
    <name evidence="5" type="ORF">HNQ85_003074</name>
</gene>
<dbReference type="InterPro" id="IPR000700">
    <property type="entry name" value="PAS-assoc_C"/>
</dbReference>
<sequence>MRWNNFTSELTVDEHLLFMIMNKLFDIVFLMKVEDGPRFRYVRVSNSALHLASLVEEDMGKCIEDIYPTEIAEHLNNQYRKVLETKSVVVYRDQISTADSFSVAESTLVPITDGNGNVSYIICFTRDVTEIVQQEERLQEINQLFHSFMEHSHDALVLFDLNGRILRVNREWERLLGWKEEELIGKEIPSLPSEYRSKFKNSIKKIANGESVTSIQMRQICKDGSIVYVSANITPIFDKNGDVVAGLSMLRDLTDFMKVHEQLCRSEELYRKVIEFFPEMVVIHVNGTILYMNPAGIDMIRAANQNVVQGRRLSEFIKKVDGVDDEWLLRTLEGEFKEVQVKGTKIQYNDKQAEFLVIRDLTEQRTKDQKIKFMAQYDALTGLPNRTFLKEKLNERLFSYSGKQLAILLIDIDRFKFINDLLGHSNGDLILCEVAERLKTFYSEDVFLSRIGSDEFVVAYTYVNEEELENLLNRVSAVLNEPYFIAGEKLNITTSIAISRSSDANLSVETLLSNADKAVYYAKMNGTNLVIEYNSKIHDIFAKKLRLENDLQTALEKNEFSLFYQPKINFRSNSISLEALLRWKHPQLGMVSPAEFIPIAEETNLIVDIGKWVLEQACNDVKKLEQMGFPNIKMAVNLSAKQFNEGDLEKVVSEIFGKMGTNTCCFELEITETTIMKDPTEAIEILQKLKQKNITIAIDDFGVSYSSLNYLNRFPIDAVKIDRSFIRDLSENSKGTEIVEMMILLAHKLNLRVTAEGVETEEQVRYLLEKGCDEMQGYYFSKPIPFDELPSTLLKMRKMLNRYNENKKRLT</sequence>
<dbReference type="Gene3D" id="3.30.70.270">
    <property type="match status" value="1"/>
</dbReference>
<dbReference type="PANTHER" id="PTHR44757:SF2">
    <property type="entry name" value="BIOFILM ARCHITECTURE MAINTENANCE PROTEIN MBAA"/>
    <property type="match status" value="1"/>
</dbReference>
<dbReference type="Gene3D" id="3.30.450.20">
    <property type="entry name" value="PAS domain"/>
    <property type="match status" value="3"/>
</dbReference>
<dbReference type="SUPFAM" id="SSF55785">
    <property type="entry name" value="PYP-like sensor domain (PAS domain)"/>
    <property type="match status" value="3"/>
</dbReference>
<dbReference type="InterPro" id="IPR043128">
    <property type="entry name" value="Rev_trsase/Diguanyl_cyclase"/>
</dbReference>
<dbReference type="PROSITE" id="PS50112">
    <property type="entry name" value="PAS"/>
    <property type="match status" value="1"/>
</dbReference>
<feature type="domain" description="PAS" evidence="1">
    <location>
        <begin position="141"/>
        <end position="210"/>
    </location>
</feature>
<dbReference type="Proteomes" id="UP000580891">
    <property type="component" value="Unassembled WGS sequence"/>
</dbReference>
<feature type="domain" description="PAC" evidence="2">
    <location>
        <begin position="213"/>
        <end position="265"/>
    </location>
</feature>
<evidence type="ECO:0000313" key="6">
    <source>
        <dbReference type="Proteomes" id="UP000580891"/>
    </source>
</evidence>
<dbReference type="SUPFAM" id="SSF55073">
    <property type="entry name" value="Nucleotide cyclase"/>
    <property type="match status" value="1"/>
</dbReference>
<dbReference type="NCBIfam" id="TIGR00229">
    <property type="entry name" value="sensory_box"/>
    <property type="match status" value="2"/>
</dbReference>
<dbReference type="Pfam" id="PF00563">
    <property type="entry name" value="EAL"/>
    <property type="match status" value="1"/>
</dbReference>
<dbReference type="InterPro" id="IPR013767">
    <property type="entry name" value="PAS_fold"/>
</dbReference>
<dbReference type="InterPro" id="IPR035965">
    <property type="entry name" value="PAS-like_dom_sf"/>
</dbReference>
<dbReference type="InterPro" id="IPR013656">
    <property type="entry name" value="PAS_4"/>
</dbReference>
<comment type="caution">
    <text evidence="5">The sequence shown here is derived from an EMBL/GenBank/DDBJ whole genome shotgun (WGS) entry which is preliminary data.</text>
</comment>
<dbReference type="Pfam" id="PF00989">
    <property type="entry name" value="PAS"/>
    <property type="match status" value="1"/>
</dbReference>
<dbReference type="GO" id="GO:0006355">
    <property type="term" value="P:regulation of DNA-templated transcription"/>
    <property type="evidence" value="ECO:0007669"/>
    <property type="project" value="InterPro"/>
</dbReference>
<dbReference type="AlphaFoldDB" id="A0A7V9Z296"/>
<dbReference type="SMART" id="SM00052">
    <property type="entry name" value="EAL"/>
    <property type="match status" value="1"/>
</dbReference>
<dbReference type="FunFam" id="3.20.20.450:FF:000001">
    <property type="entry name" value="Cyclic di-GMP phosphodiesterase yahA"/>
    <property type="match status" value="1"/>
</dbReference>
<accession>A0A7V9Z296</accession>
<evidence type="ECO:0000313" key="5">
    <source>
        <dbReference type="EMBL" id="MBA2872762.1"/>
    </source>
</evidence>
<dbReference type="Pfam" id="PF13188">
    <property type="entry name" value="PAS_8"/>
    <property type="match status" value="1"/>
</dbReference>
<dbReference type="EMBL" id="JACDUU010000008">
    <property type="protein sequence ID" value="MBA2872762.1"/>
    <property type="molecule type" value="Genomic_DNA"/>
</dbReference>
<dbReference type="Pfam" id="PF08448">
    <property type="entry name" value="PAS_4"/>
    <property type="match status" value="1"/>
</dbReference>
<dbReference type="CDD" id="cd01949">
    <property type="entry name" value="GGDEF"/>
    <property type="match status" value="1"/>
</dbReference>
<evidence type="ECO:0000259" key="2">
    <source>
        <dbReference type="PROSITE" id="PS50113"/>
    </source>
</evidence>
<dbReference type="InterPro" id="IPR000160">
    <property type="entry name" value="GGDEF_dom"/>
</dbReference>
<feature type="domain" description="PAC" evidence="2">
    <location>
        <begin position="84"/>
        <end position="140"/>
    </location>
</feature>
<protein>
    <submittedName>
        <fullName evidence="5">Diguanylate cyclase (GGDEF)-like protein/PAS domain S-box-containing protein</fullName>
    </submittedName>
</protein>
<evidence type="ECO:0000259" key="1">
    <source>
        <dbReference type="PROSITE" id="PS50112"/>
    </source>
</evidence>
<proteinExistence type="predicted"/>
<dbReference type="InterPro" id="IPR000014">
    <property type="entry name" value="PAS"/>
</dbReference>
<evidence type="ECO:0000259" key="3">
    <source>
        <dbReference type="PROSITE" id="PS50883"/>
    </source>
</evidence>
<feature type="domain" description="GGDEF" evidence="4">
    <location>
        <begin position="403"/>
        <end position="535"/>
    </location>
</feature>
<dbReference type="InterPro" id="IPR001610">
    <property type="entry name" value="PAC"/>
</dbReference>
<dbReference type="RefSeq" id="WP_181538512.1">
    <property type="nucleotide sequence ID" value="NZ_JACDUU010000008.1"/>
</dbReference>
<dbReference type="CDD" id="cd01948">
    <property type="entry name" value="EAL"/>
    <property type="match status" value="1"/>
</dbReference>
<dbReference type="SMART" id="SM00091">
    <property type="entry name" value="PAS"/>
    <property type="match status" value="2"/>
</dbReference>
<dbReference type="Gene3D" id="3.20.20.450">
    <property type="entry name" value="EAL domain"/>
    <property type="match status" value="1"/>
</dbReference>
<name>A0A7V9Z296_9BACL</name>
<dbReference type="SMART" id="SM00267">
    <property type="entry name" value="GGDEF"/>
    <property type="match status" value="1"/>
</dbReference>
<organism evidence="5 6">
    <name type="scientific">[Anoxybacillus] calidus</name>
    <dbReference type="NCBI Taxonomy" id="575178"/>
    <lineage>
        <taxon>Bacteria</taxon>
        <taxon>Bacillati</taxon>
        <taxon>Bacillota</taxon>
        <taxon>Bacilli</taxon>
        <taxon>Bacillales</taxon>
        <taxon>Anoxybacillaceae</taxon>
        <taxon>Paranoxybacillus</taxon>
    </lineage>
</organism>
<dbReference type="CDD" id="cd00130">
    <property type="entry name" value="PAS"/>
    <property type="match status" value="1"/>
</dbReference>
<dbReference type="PANTHER" id="PTHR44757">
    <property type="entry name" value="DIGUANYLATE CYCLASE DGCP"/>
    <property type="match status" value="1"/>
</dbReference>
<dbReference type="Pfam" id="PF00990">
    <property type="entry name" value="GGDEF"/>
    <property type="match status" value="1"/>
</dbReference>
<dbReference type="PROSITE" id="PS50113">
    <property type="entry name" value="PAC"/>
    <property type="match status" value="2"/>
</dbReference>
<dbReference type="InterPro" id="IPR052155">
    <property type="entry name" value="Biofilm_reg_signaling"/>
</dbReference>
<dbReference type="SMART" id="SM00086">
    <property type="entry name" value="PAC"/>
    <property type="match status" value="3"/>
</dbReference>
<feature type="domain" description="EAL" evidence="3">
    <location>
        <begin position="544"/>
        <end position="797"/>
    </location>
</feature>
<reference evidence="5 6" key="1">
    <citation type="submission" date="2020-07" db="EMBL/GenBank/DDBJ databases">
        <title>Genomic Encyclopedia of Type Strains, Phase IV (KMG-IV): sequencing the most valuable type-strain genomes for metagenomic binning, comparative biology and taxonomic classification.</title>
        <authorList>
            <person name="Goeker M."/>
        </authorList>
    </citation>
    <scope>NUCLEOTIDE SEQUENCE [LARGE SCALE GENOMIC DNA]</scope>
    <source>
        <strain evidence="5 6">DSM 25220</strain>
    </source>
</reference>
<dbReference type="InterPro" id="IPR001633">
    <property type="entry name" value="EAL_dom"/>
</dbReference>
<dbReference type="InterPro" id="IPR029787">
    <property type="entry name" value="Nucleotide_cyclase"/>
</dbReference>
<dbReference type="SUPFAM" id="SSF141868">
    <property type="entry name" value="EAL domain-like"/>
    <property type="match status" value="1"/>
</dbReference>
<evidence type="ECO:0000259" key="4">
    <source>
        <dbReference type="PROSITE" id="PS50887"/>
    </source>
</evidence>
<dbReference type="InterPro" id="IPR035919">
    <property type="entry name" value="EAL_sf"/>
</dbReference>
<keyword evidence="6" id="KW-1185">Reference proteome</keyword>
<dbReference type="PROSITE" id="PS50887">
    <property type="entry name" value="GGDEF"/>
    <property type="match status" value="1"/>
</dbReference>
<dbReference type="NCBIfam" id="TIGR00254">
    <property type="entry name" value="GGDEF"/>
    <property type="match status" value="1"/>
</dbReference>
<dbReference type="PROSITE" id="PS50883">
    <property type="entry name" value="EAL"/>
    <property type="match status" value="1"/>
</dbReference>